<evidence type="ECO:0000256" key="4">
    <source>
        <dbReference type="ARBA" id="ARBA00022679"/>
    </source>
</evidence>
<evidence type="ECO:0000256" key="1">
    <source>
        <dbReference type="ARBA" id="ARBA00001946"/>
    </source>
</evidence>
<comment type="caution">
    <text evidence="9">The sequence shown here is derived from an EMBL/GenBank/DDBJ whole genome shotgun (WGS) entry which is preliminary data.</text>
</comment>
<dbReference type="EMBL" id="JAHRHJ020001788">
    <property type="protein sequence ID" value="KAH9293047.1"/>
    <property type="molecule type" value="Genomic_DNA"/>
</dbReference>
<feature type="non-terminal residue" evidence="9">
    <location>
        <position position="106"/>
    </location>
</feature>
<comment type="similarity">
    <text evidence="2">Belongs to the phosphoglycerate kinase family.</text>
</comment>
<dbReference type="PANTHER" id="PTHR11406">
    <property type="entry name" value="PHOSPHOGLYCERATE KINASE"/>
    <property type="match status" value="1"/>
</dbReference>
<dbReference type="PANTHER" id="PTHR11406:SF32">
    <property type="entry name" value="PHOSPHOGLYCERATE KINASE"/>
    <property type="match status" value="1"/>
</dbReference>
<keyword evidence="4" id="KW-0808">Transferase</keyword>
<dbReference type="GO" id="GO:0006096">
    <property type="term" value="P:glycolytic process"/>
    <property type="evidence" value="ECO:0007669"/>
    <property type="project" value="InterPro"/>
</dbReference>
<dbReference type="GO" id="GO:0005829">
    <property type="term" value="C:cytosol"/>
    <property type="evidence" value="ECO:0007669"/>
    <property type="project" value="TreeGrafter"/>
</dbReference>
<evidence type="ECO:0000313" key="9">
    <source>
        <dbReference type="EMBL" id="KAH9293047.1"/>
    </source>
</evidence>
<dbReference type="GO" id="GO:0004618">
    <property type="term" value="F:phosphoglycerate kinase activity"/>
    <property type="evidence" value="ECO:0007669"/>
    <property type="project" value="UniProtKB-EC"/>
</dbReference>
<evidence type="ECO:0000313" key="10">
    <source>
        <dbReference type="Proteomes" id="UP000824469"/>
    </source>
</evidence>
<dbReference type="AlphaFoldDB" id="A0AA38C9Y1"/>
<evidence type="ECO:0000256" key="7">
    <source>
        <dbReference type="ARBA" id="ARBA00022840"/>
    </source>
</evidence>
<dbReference type="SUPFAM" id="SSF53748">
    <property type="entry name" value="Phosphoglycerate kinase"/>
    <property type="match status" value="1"/>
</dbReference>
<dbReference type="InterPro" id="IPR036043">
    <property type="entry name" value="Phosphoglycerate_kinase_sf"/>
</dbReference>
<keyword evidence="7" id="KW-0067">ATP-binding</keyword>
<gene>
    <name evidence="9" type="ORF">KI387_041754</name>
</gene>
<keyword evidence="6" id="KW-0418">Kinase</keyword>
<organism evidence="9 10">
    <name type="scientific">Taxus chinensis</name>
    <name type="common">Chinese yew</name>
    <name type="synonym">Taxus wallichiana var. chinensis</name>
    <dbReference type="NCBI Taxonomy" id="29808"/>
    <lineage>
        <taxon>Eukaryota</taxon>
        <taxon>Viridiplantae</taxon>
        <taxon>Streptophyta</taxon>
        <taxon>Embryophyta</taxon>
        <taxon>Tracheophyta</taxon>
        <taxon>Spermatophyta</taxon>
        <taxon>Pinopsida</taxon>
        <taxon>Pinidae</taxon>
        <taxon>Conifers II</taxon>
        <taxon>Cupressales</taxon>
        <taxon>Taxaceae</taxon>
        <taxon>Taxus</taxon>
    </lineage>
</organism>
<proteinExistence type="inferred from homology"/>
<dbReference type="EC" id="2.7.2.3" evidence="3"/>
<evidence type="ECO:0000256" key="2">
    <source>
        <dbReference type="ARBA" id="ARBA00008982"/>
    </source>
</evidence>
<evidence type="ECO:0000256" key="5">
    <source>
        <dbReference type="ARBA" id="ARBA00022741"/>
    </source>
</evidence>
<dbReference type="GO" id="GO:0006094">
    <property type="term" value="P:gluconeogenesis"/>
    <property type="evidence" value="ECO:0007669"/>
    <property type="project" value="TreeGrafter"/>
</dbReference>
<comment type="cofactor">
    <cofactor evidence="1">
        <name>Mg(2+)</name>
        <dbReference type="ChEBI" id="CHEBI:18420"/>
    </cofactor>
</comment>
<keyword evidence="10" id="KW-1185">Reference proteome</keyword>
<evidence type="ECO:0000256" key="6">
    <source>
        <dbReference type="ARBA" id="ARBA00022777"/>
    </source>
</evidence>
<dbReference type="Proteomes" id="UP000824469">
    <property type="component" value="Unassembled WGS sequence"/>
</dbReference>
<keyword evidence="8" id="KW-0460">Magnesium</keyword>
<keyword evidence="5" id="KW-0547">Nucleotide-binding</keyword>
<reference evidence="9 10" key="1">
    <citation type="journal article" date="2021" name="Nat. Plants">
        <title>The Taxus genome provides insights into paclitaxel biosynthesis.</title>
        <authorList>
            <person name="Xiong X."/>
            <person name="Gou J."/>
            <person name="Liao Q."/>
            <person name="Li Y."/>
            <person name="Zhou Q."/>
            <person name="Bi G."/>
            <person name="Li C."/>
            <person name="Du R."/>
            <person name="Wang X."/>
            <person name="Sun T."/>
            <person name="Guo L."/>
            <person name="Liang H."/>
            <person name="Lu P."/>
            <person name="Wu Y."/>
            <person name="Zhang Z."/>
            <person name="Ro D.K."/>
            <person name="Shang Y."/>
            <person name="Huang S."/>
            <person name="Yan J."/>
        </authorList>
    </citation>
    <scope>NUCLEOTIDE SEQUENCE [LARGE SCALE GENOMIC DNA]</scope>
    <source>
        <strain evidence="9">Ta-2019</strain>
    </source>
</reference>
<feature type="non-terminal residue" evidence="9">
    <location>
        <position position="1"/>
    </location>
</feature>
<dbReference type="GO" id="GO:0005524">
    <property type="term" value="F:ATP binding"/>
    <property type="evidence" value="ECO:0007669"/>
    <property type="project" value="UniProtKB-KW"/>
</dbReference>
<name>A0AA38C9Y1_TAXCH</name>
<dbReference type="InterPro" id="IPR015824">
    <property type="entry name" value="Phosphoglycerate_kinase_N"/>
</dbReference>
<accession>A0AA38C9Y1</accession>
<evidence type="ECO:0000256" key="8">
    <source>
        <dbReference type="ARBA" id="ARBA00022842"/>
    </source>
</evidence>
<dbReference type="Gene3D" id="3.40.50.1260">
    <property type="entry name" value="Phosphoglycerate kinase, N-terminal domain"/>
    <property type="match status" value="1"/>
</dbReference>
<protein>
    <recommendedName>
        <fullName evidence="3">phosphoglycerate kinase</fullName>
        <ecNumber evidence="3">2.7.2.3</ecNumber>
    </recommendedName>
</protein>
<dbReference type="InterPro" id="IPR001576">
    <property type="entry name" value="Phosphoglycerate_kinase"/>
</dbReference>
<dbReference type="GO" id="GO:0043531">
    <property type="term" value="F:ADP binding"/>
    <property type="evidence" value="ECO:0007669"/>
    <property type="project" value="TreeGrafter"/>
</dbReference>
<sequence>WRPVEIGPESLTEIVSVLKECKTALWIGPIKLWPSNHQYCRLLHFTRILSQFNASGCNSIAIGKEAYDFLKETSYSCSVHPIFQNGAAVWELLKGNTLAGVAALDR</sequence>
<evidence type="ECO:0000256" key="3">
    <source>
        <dbReference type="ARBA" id="ARBA00013061"/>
    </source>
</evidence>